<proteinExistence type="predicted"/>
<organism evidence="1 2">
    <name type="scientific">Aliterella atlantica CENA595</name>
    <dbReference type="NCBI Taxonomy" id="1618023"/>
    <lineage>
        <taxon>Bacteria</taxon>
        <taxon>Bacillati</taxon>
        <taxon>Cyanobacteriota</taxon>
        <taxon>Cyanophyceae</taxon>
        <taxon>Chroococcidiopsidales</taxon>
        <taxon>Aliterellaceae</taxon>
        <taxon>Aliterella</taxon>
    </lineage>
</organism>
<protein>
    <submittedName>
        <fullName evidence="1">DNA uptake protein</fullName>
    </submittedName>
</protein>
<comment type="caution">
    <text evidence="1">The sequence shown here is derived from an EMBL/GenBank/DDBJ whole genome shotgun (WGS) entry which is preliminary data.</text>
</comment>
<dbReference type="GO" id="GO:0015627">
    <property type="term" value="C:type II protein secretion system complex"/>
    <property type="evidence" value="ECO:0007669"/>
    <property type="project" value="TreeGrafter"/>
</dbReference>
<dbReference type="RefSeq" id="WP_045052865.1">
    <property type="nucleotide sequence ID" value="NZ_CAWMDP010000017.1"/>
</dbReference>
<evidence type="ECO:0000313" key="2">
    <source>
        <dbReference type="Proteomes" id="UP000032452"/>
    </source>
</evidence>
<dbReference type="OrthoDB" id="510410at2"/>
<dbReference type="EMBL" id="JYON01000001">
    <property type="protein sequence ID" value="KJH73517.1"/>
    <property type="molecule type" value="Genomic_DNA"/>
</dbReference>
<dbReference type="Proteomes" id="UP000032452">
    <property type="component" value="Unassembled WGS sequence"/>
</dbReference>
<dbReference type="SUPFAM" id="SSF81585">
    <property type="entry name" value="PsbU/PolX domain-like"/>
    <property type="match status" value="1"/>
</dbReference>
<dbReference type="STRING" id="1618023.UH38_01750"/>
<dbReference type="PANTHER" id="PTHR21180">
    <property type="entry name" value="ENDONUCLEASE/EXONUCLEASE/PHOSPHATASE FAMILY DOMAIN-CONTAINING PROTEIN 1"/>
    <property type="match status" value="1"/>
</dbReference>
<name>A0A0D8ZYN6_9CYAN</name>
<dbReference type="PANTHER" id="PTHR21180:SF32">
    <property type="entry name" value="ENDONUCLEASE_EXONUCLEASE_PHOSPHATASE FAMILY DOMAIN-CONTAINING PROTEIN 1"/>
    <property type="match status" value="1"/>
</dbReference>
<dbReference type="GO" id="GO:0015628">
    <property type="term" value="P:protein secretion by the type II secretion system"/>
    <property type="evidence" value="ECO:0007669"/>
    <property type="project" value="TreeGrafter"/>
</dbReference>
<reference evidence="1 2" key="1">
    <citation type="submission" date="2015-02" db="EMBL/GenBank/DDBJ databases">
        <title>Draft genome of a novel marine cyanobacterium (Chroococcales) isolated from South Atlantic Ocean.</title>
        <authorList>
            <person name="Rigonato J."/>
            <person name="Alvarenga D.O."/>
            <person name="Branco L.H."/>
            <person name="Varani A.M."/>
            <person name="Brandini F.P."/>
            <person name="Fiore M.F."/>
        </authorList>
    </citation>
    <scope>NUCLEOTIDE SEQUENCE [LARGE SCALE GENOMIC DNA]</scope>
    <source>
        <strain evidence="1 2">CENA595</strain>
    </source>
</reference>
<dbReference type="PATRIC" id="fig|1618023.3.peg.1593"/>
<dbReference type="Pfam" id="PF12836">
    <property type="entry name" value="HHH_3"/>
    <property type="match status" value="1"/>
</dbReference>
<dbReference type="Gene3D" id="1.10.150.320">
    <property type="entry name" value="Photosystem II 12 kDa extrinsic protein"/>
    <property type="match status" value="1"/>
</dbReference>
<accession>A0A0D8ZYN6</accession>
<dbReference type="InterPro" id="IPR010994">
    <property type="entry name" value="RuvA_2-like"/>
</dbReference>
<sequence>MNNWLPVPQSIQSKILNDPYYRLRSQQEINAAAALGIQIDVNKASVDDWLRLPGLSIHQARSLVQLSQAGVQYYSIEDIAAALGVSVQHLQPLVPVIKFCYYDESTTIAPINPNTATIEQLMEIPGVELPLAHTIVQNRLQGKYRNLVDLQQRLALSGKIVSQIMHYLRF</sequence>
<gene>
    <name evidence="1" type="ORF">UH38_01750</name>
</gene>
<dbReference type="SUPFAM" id="SSF47781">
    <property type="entry name" value="RuvA domain 2-like"/>
    <property type="match status" value="1"/>
</dbReference>
<dbReference type="InterPro" id="IPR051675">
    <property type="entry name" value="Endo/Exo/Phosphatase_dom_1"/>
</dbReference>
<evidence type="ECO:0000313" key="1">
    <source>
        <dbReference type="EMBL" id="KJH73517.1"/>
    </source>
</evidence>
<dbReference type="AlphaFoldDB" id="A0A0D8ZYN6"/>
<keyword evidence="2" id="KW-1185">Reference proteome</keyword>